<proteinExistence type="predicted"/>
<evidence type="ECO:0000259" key="1">
    <source>
        <dbReference type="Pfam" id="PF11695"/>
    </source>
</evidence>
<dbReference type="SUPFAM" id="SSF54909">
    <property type="entry name" value="Dimeric alpha+beta barrel"/>
    <property type="match status" value="1"/>
</dbReference>
<protein>
    <submittedName>
        <fullName evidence="2">DUF3291 domain-containing protein</fullName>
    </submittedName>
</protein>
<comment type="caution">
    <text evidence="2">The sequence shown here is derived from an EMBL/GenBank/DDBJ whole genome shotgun (WGS) entry which is preliminary data.</text>
</comment>
<organism evidence="2 3">
    <name type="scientific">Steroidobacter gossypii</name>
    <dbReference type="NCBI Taxonomy" id="2805490"/>
    <lineage>
        <taxon>Bacteria</taxon>
        <taxon>Pseudomonadati</taxon>
        <taxon>Pseudomonadota</taxon>
        <taxon>Gammaproteobacteria</taxon>
        <taxon>Steroidobacterales</taxon>
        <taxon>Steroidobacteraceae</taxon>
        <taxon>Steroidobacter</taxon>
    </lineage>
</organism>
<feature type="domain" description="DUF3291" evidence="1">
    <location>
        <begin position="5"/>
        <end position="142"/>
    </location>
</feature>
<dbReference type="Proteomes" id="UP000661077">
    <property type="component" value="Unassembled WGS sequence"/>
</dbReference>
<evidence type="ECO:0000313" key="2">
    <source>
        <dbReference type="EMBL" id="MBM0106579.1"/>
    </source>
</evidence>
<evidence type="ECO:0000313" key="3">
    <source>
        <dbReference type="Proteomes" id="UP000661077"/>
    </source>
</evidence>
<dbReference type="InterPro" id="IPR021708">
    <property type="entry name" value="DUF3291"/>
</dbReference>
<dbReference type="RefSeq" id="WP_203168699.1">
    <property type="nucleotide sequence ID" value="NZ_JAEVLS010000004.1"/>
</dbReference>
<dbReference type="Pfam" id="PF11695">
    <property type="entry name" value="DUF3291"/>
    <property type="match status" value="1"/>
</dbReference>
<gene>
    <name evidence="2" type="ORF">JM946_17760</name>
</gene>
<dbReference type="EMBL" id="JAEVLS010000004">
    <property type="protein sequence ID" value="MBM0106579.1"/>
    <property type="molecule type" value="Genomic_DNA"/>
</dbReference>
<sequence>MQYQLAEINIATFRVPMSDPVNAGFVAELDRVNALAESAPGFIWRLVGEGNNALDIQAFDNPNVAINMSVWKDVDSLARFVYRSEAHRQIMRRRREWFDRMDFHLALWWVEAGHRPTIAEGKARLDRLSRMGPSPDAFLFNKPFPPPNALPLARAATVDF</sequence>
<accession>A0ABS1X022</accession>
<dbReference type="InterPro" id="IPR011008">
    <property type="entry name" value="Dimeric_a/b-barrel"/>
</dbReference>
<keyword evidence="3" id="KW-1185">Reference proteome</keyword>
<reference evidence="2 3" key="1">
    <citation type="journal article" date="2021" name="Int. J. Syst. Evol. Microbiol.">
        <title>Steroidobacter gossypii sp. nov., isolated from soil of cotton cropping field.</title>
        <authorList>
            <person name="Huang R."/>
            <person name="Yang S."/>
            <person name="Zhen C."/>
            <person name="Liu W."/>
        </authorList>
    </citation>
    <scope>NUCLEOTIDE SEQUENCE [LARGE SCALE GENOMIC DNA]</scope>
    <source>
        <strain evidence="2 3">S1-65</strain>
    </source>
</reference>
<name>A0ABS1X022_9GAMM</name>